<reference evidence="2 3" key="1">
    <citation type="submission" date="2019-11" db="EMBL/GenBank/DDBJ databases">
        <authorList>
            <person name="Zhang X.Y."/>
        </authorList>
    </citation>
    <scope>NUCLEOTIDE SEQUENCE [LARGE SCALE GENOMIC DNA]</scope>
    <source>
        <strain evidence="2 3">C176</strain>
    </source>
</reference>
<gene>
    <name evidence="2" type="ORF">GH984_07765</name>
</gene>
<evidence type="ECO:0000259" key="1">
    <source>
        <dbReference type="Pfam" id="PF01636"/>
    </source>
</evidence>
<name>A0A6N7QRH6_9GAMM</name>
<evidence type="ECO:0000313" key="3">
    <source>
        <dbReference type="Proteomes" id="UP000433788"/>
    </source>
</evidence>
<organism evidence="2 3">
    <name type="scientific">Spiribacter salilacus</name>
    <dbReference type="NCBI Taxonomy" id="2664894"/>
    <lineage>
        <taxon>Bacteria</taxon>
        <taxon>Pseudomonadati</taxon>
        <taxon>Pseudomonadota</taxon>
        <taxon>Gammaproteobacteria</taxon>
        <taxon>Chromatiales</taxon>
        <taxon>Ectothiorhodospiraceae</taxon>
        <taxon>Spiribacter</taxon>
    </lineage>
</organism>
<dbReference type="EMBL" id="WJPP01000004">
    <property type="protein sequence ID" value="MRH78602.1"/>
    <property type="molecule type" value="Genomic_DNA"/>
</dbReference>
<feature type="domain" description="Aminoglycoside phosphotransferase" evidence="1">
    <location>
        <begin position="2"/>
        <end position="223"/>
    </location>
</feature>
<keyword evidence="3" id="KW-1185">Reference proteome</keyword>
<dbReference type="SUPFAM" id="SSF56112">
    <property type="entry name" value="Protein kinase-like (PK-like)"/>
    <property type="match status" value="1"/>
</dbReference>
<dbReference type="InterPro" id="IPR002575">
    <property type="entry name" value="Aminoglycoside_PTrfase"/>
</dbReference>
<comment type="caution">
    <text evidence="2">The sequence shown here is derived from an EMBL/GenBank/DDBJ whole genome shotgun (WGS) entry which is preliminary data.</text>
</comment>
<keyword evidence="2" id="KW-0808">Transferase</keyword>
<accession>A0A6N7QRH6</accession>
<dbReference type="AlphaFoldDB" id="A0A6N7QRH6"/>
<dbReference type="InterPro" id="IPR011009">
    <property type="entry name" value="Kinase-like_dom_sf"/>
</dbReference>
<proteinExistence type="predicted"/>
<dbReference type="Pfam" id="PF01636">
    <property type="entry name" value="APH"/>
    <property type="match status" value="1"/>
</dbReference>
<dbReference type="RefSeq" id="WP_153719661.1">
    <property type="nucleotide sequence ID" value="NZ_WJPP01000004.1"/>
</dbReference>
<sequence>MIQPMTGDAGARRYYRLLMSGQETRVVMDAPDQIESCRAYLKVGQLMIEAGLHVPQVYAVDLRKGLILLEDLGSKSFLDVFLSGDRSPDELIKAALNALVQWQVISQPEGLEVFDAAKMRSELDLFPNWYVRHAQQHEPNDAWFERWSMACNKLLELLAKQPQAYVHRDFMSRNLLISEPMPGVIDFQDACIGPVTYDVLSLLRDAFWSFSEADEQTYLDYYAQRCASMGVTLPPNLPQAVDVMGVQRHFKVLGIFARLCYRDGKPHYLDDAPRFFNYLNRELQADPALEAFAELLAELP</sequence>
<protein>
    <submittedName>
        <fullName evidence="2">Phosphotransferase</fullName>
    </submittedName>
</protein>
<dbReference type="GO" id="GO:0016740">
    <property type="term" value="F:transferase activity"/>
    <property type="evidence" value="ECO:0007669"/>
    <property type="project" value="UniProtKB-KW"/>
</dbReference>
<evidence type="ECO:0000313" key="2">
    <source>
        <dbReference type="EMBL" id="MRH78602.1"/>
    </source>
</evidence>
<dbReference type="Proteomes" id="UP000433788">
    <property type="component" value="Unassembled WGS sequence"/>
</dbReference>
<dbReference type="Gene3D" id="3.90.1200.10">
    <property type="match status" value="1"/>
</dbReference>
<dbReference type="Gene3D" id="3.30.200.20">
    <property type="entry name" value="Phosphorylase Kinase, domain 1"/>
    <property type="match status" value="1"/>
</dbReference>